<keyword evidence="8" id="KW-1185">Reference proteome</keyword>
<dbReference type="CDD" id="cd01335">
    <property type="entry name" value="Radical_SAM"/>
    <property type="match status" value="1"/>
</dbReference>
<dbReference type="SFLD" id="SFLDS00029">
    <property type="entry name" value="Radical_SAM"/>
    <property type="match status" value="1"/>
</dbReference>
<protein>
    <submittedName>
        <fullName evidence="7">4Fe-4S single cluster domain-containing protein</fullName>
    </submittedName>
</protein>
<dbReference type="EMBL" id="JBIRPU010000001">
    <property type="protein sequence ID" value="MFI0791425.1"/>
    <property type="molecule type" value="Genomic_DNA"/>
</dbReference>
<dbReference type="SUPFAM" id="SSF102114">
    <property type="entry name" value="Radical SAM enzymes"/>
    <property type="match status" value="1"/>
</dbReference>
<sequence>MDAYSISETGPVRRSAAGPELVALARFLASTRAEGPGERTALWVQGCAIRCPGCFNPQLWTFRGGELVAPTELVERVLAAGTEGVTMLGGEPFDQAGALAEVAAGVRRAGRSVMTFTGYTRDGLRRAVDSGREDVAALLAETDLLVAGPFRADLVDTDRPWVGSTNQEFALLNDRFPGLLDELSQTPDRVEVTVDAAGRVSVNGWAEVDALDELLASVGRPQRRPANAERR</sequence>
<evidence type="ECO:0000256" key="3">
    <source>
        <dbReference type="ARBA" id="ARBA00022691"/>
    </source>
</evidence>
<dbReference type="PANTHER" id="PTHR30352">
    <property type="entry name" value="PYRUVATE FORMATE-LYASE-ACTIVATING ENZYME"/>
    <property type="match status" value="1"/>
</dbReference>
<dbReference type="SFLD" id="SFLDG01063">
    <property type="entry name" value="activating_enzymes__group_1"/>
    <property type="match status" value="1"/>
</dbReference>
<evidence type="ECO:0000256" key="1">
    <source>
        <dbReference type="ARBA" id="ARBA00001966"/>
    </source>
</evidence>
<keyword evidence="6" id="KW-0411">Iron-sulfur</keyword>
<dbReference type="InterPro" id="IPR013785">
    <property type="entry name" value="Aldolase_TIM"/>
</dbReference>
<evidence type="ECO:0000313" key="7">
    <source>
        <dbReference type="EMBL" id="MFI0791425.1"/>
    </source>
</evidence>
<dbReference type="InterPro" id="IPR007197">
    <property type="entry name" value="rSAM"/>
</dbReference>
<dbReference type="InterPro" id="IPR034457">
    <property type="entry name" value="Organic_radical-activating"/>
</dbReference>
<evidence type="ECO:0000313" key="8">
    <source>
        <dbReference type="Proteomes" id="UP001611075"/>
    </source>
</evidence>
<dbReference type="InterPro" id="IPR058240">
    <property type="entry name" value="rSAM_sf"/>
</dbReference>
<keyword evidence="4" id="KW-0479">Metal-binding</keyword>
<evidence type="ECO:0000256" key="2">
    <source>
        <dbReference type="ARBA" id="ARBA00022485"/>
    </source>
</evidence>
<dbReference type="SFLD" id="SFLDF00299">
    <property type="entry name" value="anaerobic_ribonucleoside-triph"/>
    <property type="match status" value="1"/>
</dbReference>
<evidence type="ECO:0000256" key="6">
    <source>
        <dbReference type="ARBA" id="ARBA00023014"/>
    </source>
</evidence>
<reference evidence="7 8" key="1">
    <citation type="submission" date="2024-10" db="EMBL/GenBank/DDBJ databases">
        <title>The Natural Products Discovery Center: Release of the First 8490 Sequenced Strains for Exploring Actinobacteria Biosynthetic Diversity.</title>
        <authorList>
            <person name="Kalkreuter E."/>
            <person name="Kautsar S.A."/>
            <person name="Yang D."/>
            <person name="Bader C.D."/>
            <person name="Teijaro C.N."/>
            <person name="Fluegel L."/>
            <person name="Davis C.M."/>
            <person name="Simpson J.R."/>
            <person name="Lauterbach L."/>
            <person name="Steele A.D."/>
            <person name="Gui C."/>
            <person name="Meng S."/>
            <person name="Li G."/>
            <person name="Viehrig K."/>
            <person name="Ye F."/>
            <person name="Su P."/>
            <person name="Kiefer A.F."/>
            <person name="Nichols A."/>
            <person name="Cepeda A.J."/>
            <person name="Yan W."/>
            <person name="Fan B."/>
            <person name="Jiang Y."/>
            <person name="Adhikari A."/>
            <person name="Zheng C.-J."/>
            <person name="Schuster L."/>
            <person name="Cowan T.M."/>
            <person name="Smanski M.J."/>
            <person name="Chevrette M.G."/>
            <person name="De Carvalho L.P.S."/>
            <person name="Shen B."/>
        </authorList>
    </citation>
    <scope>NUCLEOTIDE SEQUENCE [LARGE SCALE GENOMIC DNA]</scope>
    <source>
        <strain evidence="7 8">NPDC021253</strain>
    </source>
</reference>
<dbReference type="SFLD" id="SFLDG01066">
    <property type="entry name" value="organic_radical-activating_enz"/>
    <property type="match status" value="1"/>
</dbReference>
<keyword evidence="2" id="KW-0004">4Fe-4S</keyword>
<proteinExistence type="predicted"/>
<dbReference type="Gene3D" id="3.20.20.70">
    <property type="entry name" value="Aldolase class I"/>
    <property type="match status" value="1"/>
</dbReference>
<evidence type="ECO:0000256" key="4">
    <source>
        <dbReference type="ARBA" id="ARBA00022723"/>
    </source>
</evidence>
<dbReference type="RefSeq" id="WP_396676050.1">
    <property type="nucleotide sequence ID" value="NZ_JBIRPU010000001.1"/>
</dbReference>
<comment type="cofactor">
    <cofactor evidence="1">
        <name>[4Fe-4S] cluster</name>
        <dbReference type="ChEBI" id="CHEBI:49883"/>
    </cofactor>
</comment>
<accession>A0ABW7SE08</accession>
<evidence type="ECO:0000256" key="5">
    <source>
        <dbReference type="ARBA" id="ARBA00023004"/>
    </source>
</evidence>
<comment type="caution">
    <text evidence="7">The sequence shown here is derived from an EMBL/GenBank/DDBJ whole genome shotgun (WGS) entry which is preliminary data.</text>
</comment>
<dbReference type="Pfam" id="PF13353">
    <property type="entry name" value="Fer4_12"/>
    <property type="match status" value="1"/>
</dbReference>
<gene>
    <name evidence="7" type="ORF">ACH4OY_01790</name>
</gene>
<dbReference type="InterPro" id="IPR012837">
    <property type="entry name" value="NrdG"/>
</dbReference>
<keyword evidence="3" id="KW-0949">S-adenosyl-L-methionine</keyword>
<name>A0ABW7SE08_9ACTN</name>
<dbReference type="PANTHER" id="PTHR30352:SF2">
    <property type="entry name" value="ANAEROBIC RIBONUCLEOSIDE-TRIPHOSPHATE REDUCTASE-ACTIVATING PROTEIN"/>
    <property type="match status" value="1"/>
</dbReference>
<keyword evidence="5" id="KW-0408">Iron</keyword>
<dbReference type="Proteomes" id="UP001611075">
    <property type="component" value="Unassembled WGS sequence"/>
</dbReference>
<organism evidence="7 8">
    <name type="scientific">Micromonospora rubida</name>
    <dbReference type="NCBI Taxonomy" id="2697657"/>
    <lineage>
        <taxon>Bacteria</taxon>
        <taxon>Bacillati</taxon>
        <taxon>Actinomycetota</taxon>
        <taxon>Actinomycetes</taxon>
        <taxon>Micromonosporales</taxon>
        <taxon>Micromonosporaceae</taxon>
        <taxon>Micromonospora</taxon>
    </lineage>
</organism>